<dbReference type="Proteomes" id="UP000766550">
    <property type="component" value="Unassembled WGS sequence"/>
</dbReference>
<organism evidence="3 4">
    <name type="scientific">Haloarcula limicola</name>
    <dbReference type="NCBI Taxonomy" id="1429915"/>
    <lineage>
        <taxon>Archaea</taxon>
        <taxon>Methanobacteriati</taxon>
        <taxon>Methanobacteriota</taxon>
        <taxon>Stenosarchaea group</taxon>
        <taxon>Halobacteria</taxon>
        <taxon>Halobacteriales</taxon>
        <taxon>Haloarculaceae</taxon>
        <taxon>Haloarcula</taxon>
    </lineage>
</organism>
<dbReference type="GO" id="GO:0016757">
    <property type="term" value="F:glycosyltransferase activity"/>
    <property type="evidence" value="ECO:0007669"/>
    <property type="project" value="InterPro"/>
</dbReference>
<feature type="domain" description="Glycosyltransferase subfamily 4-like N-terminal" evidence="2">
    <location>
        <begin position="15"/>
        <end position="198"/>
    </location>
</feature>
<dbReference type="PANTHER" id="PTHR45947">
    <property type="entry name" value="SULFOQUINOVOSYL TRANSFERASE SQD2"/>
    <property type="match status" value="1"/>
</dbReference>
<name>A0A8J8C7N6_9EURY</name>
<dbReference type="EMBL" id="JAHQXF010000002">
    <property type="protein sequence ID" value="MBV0925198.1"/>
    <property type="molecule type" value="Genomic_DNA"/>
</dbReference>
<comment type="caution">
    <text evidence="3">The sequence shown here is derived from an EMBL/GenBank/DDBJ whole genome shotgun (WGS) entry which is preliminary data.</text>
</comment>
<dbReference type="Gene3D" id="3.40.50.2000">
    <property type="entry name" value="Glycogen Phosphorylase B"/>
    <property type="match status" value="2"/>
</dbReference>
<evidence type="ECO:0000313" key="4">
    <source>
        <dbReference type="Proteomes" id="UP000766550"/>
    </source>
</evidence>
<dbReference type="InterPro" id="IPR001296">
    <property type="entry name" value="Glyco_trans_1"/>
</dbReference>
<reference evidence="3 4" key="1">
    <citation type="submission" date="2021-06" db="EMBL/GenBank/DDBJ databases">
        <title>New haloarchaea isolates fom saline soil.</title>
        <authorList>
            <person name="Duran-Viseras A."/>
            <person name="Sanchez-Porro C.S."/>
            <person name="Ventosa A."/>
        </authorList>
    </citation>
    <scope>NUCLEOTIDE SEQUENCE [LARGE SCALE GENOMIC DNA]</scope>
    <source>
        <strain evidence="3 4">JCM 183640</strain>
    </source>
</reference>
<gene>
    <name evidence="3" type="ORF">KTS45_13415</name>
</gene>
<dbReference type="SUPFAM" id="SSF53756">
    <property type="entry name" value="UDP-Glycosyltransferase/glycogen phosphorylase"/>
    <property type="match status" value="1"/>
</dbReference>
<proteinExistence type="predicted"/>
<dbReference type="Pfam" id="PF00534">
    <property type="entry name" value="Glycos_transf_1"/>
    <property type="match status" value="1"/>
</dbReference>
<evidence type="ECO:0000259" key="2">
    <source>
        <dbReference type="Pfam" id="PF13439"/>
    </source>
</evidence>
<evidence type="ECO:0000313" key="3">
    <source>
        <dbReference type="EMBL" id="MBV0925198.1"/>
    </source>
</evidence>
<dbReference type="InterPro" id="IPR050194">
    <property type="entry name" value="Glycosyltransferase_grp1"/>
</dbReference>
<dbReference type="OrthoDB" id="131038at2157"/>
<protein>
    <submittedName>
        <fullName evidence="3">Glycosyltransferase family 4 protein</fullName>
    </submittedName>
</protein>
<dbReference type="RefSeq" id="WP_162318034.1">
    <property type="nucleotide sequence ID" value="NZ_JAHQXF010000002.1"/>
</dbReference>
<dbReference type="AlphaFoldDB" id="A0A8J8C7N6"/>
<dbReference type="CDD" id="cd03823">
    <property type="entry name" value="GT4_ExpE7-like"/>
    <property type="match status" value="1"/>
</dbReference>
<evidence type="ECO:0000259" key="1">
    <source>
        <dbReference type="Pfam" id="PF00534"/>
    </source>
</evidence>
<dbReference type="PANTHER" id="PTHR45947:SF13">
    <property type="entry name" value="TRANSFERASE"/>
    <property type="match status" value="1"/>
</dbReference>
<keyword evidence="4" id="KW-1185">Reference proteome</keyword>
<feature type="domain" description="Glycosyl transferase family 1" evidence="1">
    <location>
        <begin position="224"/>
        <end position="366"/>
    </location>
</feature>
<accession>A0A8J8C7N6</accession>
<dbReference type="InterPro" id="IPR028098">
    <property type="entry name" value="Glyco_trans_4-like_N"/>
</dbReference>
<sequence length="399" mass="45413">MNIALLSNLYPPEVIGGAERHVQCVAERLVERDHQVSVITTGTDLDGDHNQFNRENINGVNVYRFEPFTVYTPLEHQDAPRWQKPIQHFADLWNPHVYWMVKKCLSSVRPDISHIHNFGGLSNAVFPASSLYSDVLHTIHDYSLVSPHASMFTNGKIIEPGLASRVYQRFNRLTVEPYLDYATAPSQFMLDMHRQYGLLENIESGRLRLGIEHTNEYTNWEPTDNEFRCLFAGQLTYQKGVDVLIDAFSNFTAPTAPTARLDILGKGPERETLESSVDDTRITFHGFVSEAELHERFKDAHLTIVPSRWYDNSPMVIYESFMHGTPVLGAEIGGIPELIEEGTTGYLFEPEDPEKLRVSLKRAEQDIDESIHSNVCARAQELTLTKHVEDLIELYEGLV</sequence>
<dbReference type="Pfam" id="PF13439">
    <property type="entry name" value="Glyco_transf_4"/>
    <property type="match status" value="1"/>
</dbReference>